<reference evidence="1 2" key="1">
    <citation type="submission" date="2020-06" db="EMBL/GenBank/DDBJ databases">
        <title>Sphingomonas hominis sp. nov., a member of the Sphingomonas, isolated from the hair of a 22-year-old girl.</title>
        <authorList>
            <person name="Zhang D.-F."/>
            <person name="Cui X.-W."/>
        </authorList>
    </citation>
    <scope>NUCLEOTIDE SEQUENCE [LARGE SCALE GENOMIC DNA]</scope>
    <source>
        <strain evidence="1 2">HHU CXW</strain>
    </source>
</reference>
<proteinExistence type="predicted"/>
<dbReference type="InterPro" id="IPR008792">
    <property type="entry name" value="PQQD"/>
</dbReference>
<dbReference type="InterPro" id="IPR041881">
    <property type="entry name" value="PqqD_sf"/>
</dbReference>
<evidence type="ECO:0000313" key="2">
    <source>
        <dbReference type="Proteomes" id="UP000621447"/>
    </source>
</evidence>
<dbReference type="Proteomes" id="UP000621447">
    <property type="component" value="Unassembled WGS sequence"/>
</dbReference>
<comment type="caution">
    <text evidence="1">The sequence shown here is derived from an EMBL/GenBank/DDBJ whole genome shotgun (WGS) entry which is preliminary data.</text>
</comment>
<gene>
    <name evidence="1" type="ORF">HRV97_16715</name>
</gene>
<accession>A0ABX2JLZ4</accession>
<dbReference type="RefSeq" id="WP_174195263.1">
    <property type="nucleotide sequence ID" value="NZ_JABULH010000016.1"/>
</dbReference>
<sequence>MNGAMVVTRRPGMIEADAGGELVGLDVESGTCFGFNATATRVWQLIETPQTVDALVAALMAEHDVEEAECRDGLAELLRSLKAEGLVRLDQA</sequence>
<dbReference type="Pfam" id="PF05402">
    <property type="entry name" value="PqqD"/>
    <property type="match status" value="1"/>
</dbReference>
<dbReference type="EMBL" id="JABULH010000016">
    <property type="protein sequence ID" value="NTS66784.1"/>
    <property type="molecule type" value="Genomic_DNA"/>
</dbReference>
<name>A0ABX2JLZ4_9SPHN</name>
<organism evidence="1 2">
    <name type="scientific">Sphingomonas hominis</name>
    <dbReference type="NCBI Taxonomy" id="2741495"/>
    <lineage>
        <taxon>Bacteria</taxon>
        <taxon>Pseudomonadati</taxon>
        <taxon>Pseudomonadota</taxon>
        <taxon>Alphaproteobacteria</taxon>
        <taxon>Sphingomonadales</taxon>
        <taxon>Sphingomonadaceae</taxon>
        <taxon>Sphingomonas</taxon>
    </lineage>
</organism>
<protein>
    <submittedName>
        <fullName evidence="1">PqqD family protein</fullName>
    </submittedName>
</protein>
<keyword evidence="2" id="KW-1185">Reference proteome</keyword>
<evidence type="ECO:0000313" key="1">
    <source>
        <dbReference type="EMBL" id="NTS66784.1"/>
    </source>
</evidence>
<dbReference type="Gene3D" id="1.10.10.1150">
    <property type="entry name" value="Coenzyme PQQ synthesis protein D (PqqD)"/>
    <property type="match status" value="1"/>
</dbReference>